<evidence type="ECO:0000313" key="2">
    <source>
        <dbReference type="EMBL" id="QIS16524.1"/>
    </source>
</evidence>
<keyword evidence="3" id="KW-1185">Reference proteome</keyword>
<name>A0A6G9YTJ7_9NOCA</name>
<organism evidence="2 3">
    <name type="scientific">Nocardia arthritidis</name>
    <dbReference type="NCBI Taxonomy" id="228602"/>
    <lineage>
        <taxon>Bacteria</taxon>
        <taxon>Bacillati</taxon>
        <taxon>Actinomycetota</taxon>
        <taxon>Actinomycetes</taxon>
        <taxon>Mycobacteriales</taxon>
        <taxon>Nocardiaceae</taxon>
        <taxon>Nocardia</taxon>
    </lineage>
</organism>
<sequence length="83" mass="8545">MDTPQLAAELATRPPELSALNTGAPITADAVARALLTGAARGKATVVPSLGSRIMRWFAGAAPGPTARLMDAIIARAQRASRH</sequence>
<dbReference type="KEGG" id="nah:F5544_43605"/>
<accession>A0A6G9YTJ7</accession>
<feature type="region of interest" description="Disordered" evidence="1">
    <location>
        <begin position="1"/>
        <end position="21"/>
    </location>
</feature>
<gene>
    <name evidence="2" type="ORF">F5544_43605</name>
</gene>
<evidence type="ECO:0000256" key="1">
    <source>
        <dbReference type="SAM" id="MobiDB-lite"/>
    </source>
</evidence>
<dbReference type="EMBL" id="CP046172">
    <property type="protein sequence ID" value="QIS16524.1"/>
    <property type="molecule type" value="Genomic_DNA"/>
</dbReference>
<reference evidence="2 3" key="1">
    <citation type="journal article" date="2019" name="ACS Chem. Biol.">
        <title>Identification and Mobilization of a Cryptic Antibiotic Biosynthesis Gene Locus from a Human-Pathogenic Nocardia Isolate.</title>
        <authorList>
            <person name="Herisse M."/>
            <person name="Ishida K."/>
            <person name="Porter J.L."/>
            <person name="Howden B."/>
            <person name="Hertweck C."/>
            <person name="Stinear T.P."/>
            <person name="Pidot S.J."/>
        </authorList>
    </citation>
    <scope>NUCLEOTIDE SEQUENCE [LARGE SCALE GENOMIC DNA]</scope>
    <source>
        <strain evidence="2 3">AUSMDU00012717</strain>
    </source>
</reference>
<dbReference type="Proteomes" id="UP000503540">
    <property type="component" value="Chromosome"/>
</dbReference>
<proteinExistence type="predicted"/>
<evidence type="ECO:0000313" key="3">
    <source>
        <dbReference type="Proteomes" id="UP000503540"/>
    </source>
</evidence>
<protein>
    <submittedName>
        <fullName evidence="2">Uncharacterized protein</fullName>
    </submittedName>
</protein>
<dbReference type="AlphaFoldDB" id="A0A6G9YTJ7"/>